<keyword evidence="1" id="KW-1133">Transmembrane helix</keyword>
<keyword evidence="3" id="KW-1185">Reference proteome</keyword>
<keyword evidence="1" id="KW-0472">Membrane</keyword>
<keyword evidence="1" id="KW-0812">Transmembrane</keyword>
<evidence type="ECO:0000313" key="3">
    <source>
        <dbReference type="Proteomes" id="UP000635565"/>
    </source>
</evidence>
<reference evidence="2 3" key="1">
    <citation type="journal article" date="2021" name="Int. J. Syst. Evol. Microbiol.">
        <title>Reticulibacter mediterranei gen. nov., sp. nov., within the new family Reticulibacteraceae fam. nov., and Ktedonospora formicarum gen. nov., sp. nov., Ktedonobacter robiniae sp. nov., Dictyobacter formicarum sp. nov. and Dictyobacter arantiisoli sp. nov., belonging to the class Ktedonobacteria.</title>
        <authorList>
            <person name="Yabe S."/>
            <person name="Zheng Y."/>
            <person name="Wang C.M."/>
            <person name="Sakai Y."/>
            <person name="Abe K."/>
            <person name="Yokota A."/>
            <person name="Donadio S."/>
            <person name="Cavaletti L."/>
            <person name="Monciardini P."/>
        </authorList>
    </citation>
    <scope>NUCLEOTIDE SEQUENCE [LARGE SCALE GENOMIC DNA]</scope>
    <source>
        <strain evidence="2 3">SOSP1-9</strain>
    </source>
</reference>
<evidence type="ECO:0000313" key="2">
    <source>
        <dbReference type="EMBL" id="GHO87546.1"/>
    </source>
</evidence>
<accession>A0ABQ3VPD9</accession>
<proteinExistence type="predicted"/>
<evidence type="ECO:0000256" key="1">
    <source>
        <dbReference type="SAM" id="Phobius"/>
    </source>
</evidence>
<gene>
    <name evidence="2" type="ORF">KSZ_55520</name>
</gene>
<dbReference type="EMBL" id="BNJJ01000018">
    <property type="protein sequence ID" value="GHO87546.1"/>
    <property type="molecule type" value="Genomic_DNA"/>
</dbReference>
<dbReference type="Proteomes" id="UP000635565">
    <property type="component" value="Unassembled WGS sequence"/>
</dbReference>
<name>A0ABQ3VPD9_9CHLR</name>
<feature type="transmembrane region" description="Helical" evidence="1">
    <location>
        <begin position="21"/>
        <end position="40"/>
    </location>
</feature>
<protein>
    <submittedName>
        <fullName evidence="2">Uncharacterized protein</fullName>
    </submittedName>
</protein>
<organism evidence="2 3">
    <name type="scientific">Dictyobacter formicarum</name>
    <dbReference type="NCBI Taxonomy" id="2778368"/>
    <lineage>
        <taxon>Bacteria</taxon>
        <taxon>Bacillati</taxon>
        <taxon>Chloroflexota</taxon>
        <taxon>Ktedonobacteria</taxon>
        <taxon>Ktedonobacterales</taxon>
        <taxon>Dictyobacteraceae</taxon>
        <taxon>Dictyobacter</taxon>
    </lineage>
</organism>
<sequence>MTKRDIYAIFLFKEEILTLRIRHIFLFTTYFYAFHLRFYVVPLAQLSPLGTLQKRVKSNR</sequence>
<comment type="caution">
    <text evidence="2">The sequence shown here is derived from an EMBL/GenBank/DDBJ whole genome shotgun (WGS) entry which is preliminary data.</text>
</comment>